<accession>A0ABT6VGH5</accession>
<evidence type="ECO:0000313" key="2">
    <source>
        <dbReference type="EMBL" id="MDI5932372.1"/>
    </source>
</evidence>
<dbReference type="RefSeq" id="WP_282719943.1">
    <property type="nucleotide sequence ID" value="NZ_JASCQO010000006.1"/>
</dbReference>
<protein>
    <recommendedName>
        <fullName evidence="4">TonB-dependent receptor-like beta-barrel domain-containing protein</fullName>
    </recommendedName>
</protein>
<evidence type="ECO:0000256" key="1">
    <source>
        <dbReference type="SAM" id="MobiDB-lite"/>
    </source>
</evidence>
<comment type="caution">
    <text evidence="2">The sequence shown here is derived from an EMBL/GenBank/DDBJ whole genome shotgun (WGS) entry which is preliminary data.</text>
</comment>
<feature type="region of interest" description="Disordered" evidence="1">
    <location>
        <begin position="1"/>
        <end position="21"/>
    </location>
</feature>
<dbReference type="Proteomes" id="UP001244242">
    <property type="component" value="Unassembled WGS sequence"/>
</dbReference>
<feature type="region of interest" description="Disordered" evidence="1">
    <location>
        <begin position="156"/>
        <end position="177"/>
    </location>
</feature>
<feature type="compositionally biased region" description="Polar residues" evidence="1">
    <location>
        <begin position="11"/>
        <end position="21"/>
    </location>
</feature>
<keyword evidence="3" id="KW-1185">Reference proteome</keyword>
<evidence type="ECO:0000313" key="3">
    <source>
        <dbReference type="Proteomes" id="UP001244242"/>
    </source>
</evidence>
<organism evidence="2 3">
    <name type="scientific">Halomonas kalidii</name>
    <dbReference type="NCBI Taxonomy" id="3043293"/>
    <lineage>
        <taxon>Bacteria</taxon>
        <taxon>Pseudomonadati</taxon>
        <taxon>Pseudomonadota</taxon>
        <taxon>Gammaproteobacteria</taxon>
        <taxon>Oceanospirillales</taxon>
        <taxon>Halomonadaceae</taxon>
        <taxon>Halomonas</taxon>
    </lineage>
</organism>
<name>A0ABT6VGH5_9GAMM</name>
<dbReference type="EMBL" id="JASCQO010000006">
    <property type="protein sequence ID" value="MDI5932372.1"/>
    <property type="molecule type" value="Genomic_DNA"/>
</dbReference>
<feature type="compositionally biased region" description="Basic and acidic residues" evidence="1">
    <location>
        <begin position="156"/>
        <end position="166"/>
    </location>
</feature>
<evidence type="ECO:0008006" key="4">
    <source>
        <dbReference type="Google" id="ProtNLM"/>
    </source>
</evidence>
<sequence length="177" mass="18010">MSLEDPADQGGQVSAPGSKSQWPDVTLRYTEIVGTFHYSVSGDARNLACDSAGPEMPANQDSALGWGLDVEAALLAGDALTLRGALTHDDGIGSYSQDNLQIAPAFATVEGELETIKATGGTLGASLAVGPGSFNATYSRISADLDGSLAFATDACPRHGRPETAGRPDSLTTPAAG</sequence>
<proteinExistence type="predicted"/>
<reference evidence="2 3" key="1">
    <citation type="submission" date="2023-04" db="EMBL/GenBank/DDBJ databases">
        <title>Halomonas strains isolated from rhizosphere soil.</title>
        <authorList>
            <person name="Xu L."/>
            <person name="Sun J.-Q."/>
        </authorList>
    </citation>
    <scope>NUCLEOTIDE SEQUENCE [LARGE SCALE GENOMIC DNA]</scope>
    <source>
        <strain evidence="2 3">LN1S58</strain>
    </source>
</reference>
<gene>
    <name evidence="2" type="ORF">QLQ84_01075</name>
</gene>